<dbReference type="Gene3D" id="3.40.220.10">
    <property type="entry name" value="Leucine Aminopeptidase, subunit E, domain 1"/>
    <property type="match status" value="1"/>
</dbReference>
<keyword evidence="3" id="KW-1185">Reference proteome</keyword>
<dbReference type="Proteomes" id="UP001295423">
    <property type="component" value="Unassembled WGS sequence"/>
</dbReference>
<protein>
    <submittedName>
        <fullName evidence="2">Uncharacterized protein</fullName>
    </submittedName>
</protein>
<proteinExistence type="predicted"/>
<evidence type="ECO:0000256" key="1">
    <source>
        <dbReference type="SAM" id="MobiDB-lite"/>
    </source>
</evidence>
<name>A0AAD2CBK7_9STRA</name>
<organism evidence="2 3">
    <name type="scientific">Cylindrotheca closterium</name>
    <dbReference type="NCBI Taxonomy" id="2856"/>
    <lineage>
        <taxon>Eukaryota</taxon>
        <taxon>Sar</taxon>
        <taxon>Stramenopiles</taxon>
        <taxon>Ochrophyta</taxon>
        <taxon>Bacillariophyta</taxon>
        <taxon>Bacillariophyceae</taxon>
        <taxon>Bacillariophycidae</taxon>
        <taxon>Bacillariales</taxon>
        <taxon>Bacillariaceae</taxon>
        <taxon>Cylindrotheca</taxon>
    </lineage>
</organism>
<evidence type="ECO:0000313" key="3">
    <source>
        <dbReference type="Proteomes" id="UP001295423"/>
    </source>
</evidence>
<evidence type="ECO:0000313" key="2">
    <source>
        <dbReference type="EMBL" id="CAJ1924285.1"/>
    </source>
</evidence>
<dbReference type="AlphaFoldDB" id="A0AAD2CBK7"/>
<sequence>MEFPREAPNRLPASTIMIHMSNGPFLPPGQSFEKMQSPSRPHYHWTRNISNCRVGEASNLGCKDIGFCLLSCGVFRGSEPLGNLIELALDVIVHYCFKEDSSLEHWIQKVVFVAYTQEEQEVRKRQVKESEHVSRRRRKHVSNPSTYVHGNI</sequence>
<dbReference type="SUPFAM" id="SSF52949">
    <property type="entry name" value="Macro domain-like"/>
    <property type="match status" value="1"/>
</dbReference>
<accession>A0AAD2CBK7</accession>
<dbReference type="InterPro" id="IPR043472">
    <property type="entry name" value="Macro_dom-like"/>
</dbReference>
<feature type="compositionally biased region" description="Polar residues" evidence="1">
    <location>
        <begin position="142"/>
        <end position="152"/>
    </location>
</feature>
<comment type="caution">
    <text evidence="2">The sequence shown here is derived from an EMBL/GenBank/DDBJ whole genome shotgun (WGS) entry which is preliminary data.</text>
</comment>
<dbReference type="EMBL" id="CAKOGP040000002">
    <property type="protein sequence ID" value="CAJ1924285.1"/>
    <property type="molecule type" value="Genomic_DNA"/>
</dbReference>
<reference evidence="2" key="1">
    <citation type="submission" date="2023-08" db="EMBL/GenBank/DDBJ databases">
        <authorList>
            <person name="Audoor S."/>
            <person name="Bilcke G."/>
        </authorList>
    </citation>
    <scope>NUCLEOTIDE SEQUENCE</scope>
</reference>
<feature type="region of interest" description="Disordered" evidence="1">
    <location>
        <begin position="129"/>
        <end position="152"/>
    </location>
</feature>
<gene>
    <name evidence="2" type="ORF">CYCCA115_LOCUS1077</name>
</gene>